<evidence type="ECO:0000313" key="8">
    <source>
        <dbReference type="EMBL" id="QDV44235.1"/>
    </source>
</evidence>
<keyword evidence="2" id="KW-1003">Cell membrane</keyword>
<dbReference type="InterPro" id="IPR003841">
    <property type="entry name" value="Na/Pi_transpt"/>
</dbReference>
<feature type="transmembrane region" description="Helical" evidence="6">
    <location>
        <begin position="251"/>
        <end position="269"/>
    </location>
</feature>
<dbReference type="KEGG" id="snep:Enr13x_40970"/>
<protein>
    <submittedName>
        <fullName evidence="8">Na+/Pi-cotransporter</fullName>
    </submittedName>
</protein>
<dbReference type="GO" id="GO:0044341">
    <property type="term" value="P:sodium-dependent phosphate transport"/>
    <property type="evidence" value="ECO:0007669"/>
    <property type="project" value="InterPro"/>
</dbReference>
<evidence type="ECO:0000256" key="1">
    <source>
        <dbReference type="ARBA" id="ARBA00004651"/>
    </source>
</evidence>
<dbReference type="Gene3D" id="1.20.58.220">
    <property type="entry name" value="Phosphate transport system protein phou homolog 2, domain 2"/>
    <property type="match status" value="1"/>
</dbReference>
<dbReference type="InterPro" id="IPR038078">
    <property type="entry name" value="PhoU-like_sf"/>
</dbReference>
<dbReference type="NCBIfam" id="NF037997">
    <property type="entry name" value="Na_Pi_symport"/>
    <property type="match status" value="1"/>
</dbReference>
<evidence type="ECO:0000256" key="2">
    <source>
        <dbReference type="ARBA" id="ARBA00022475"/>
    </source>
</evidence>
<keyword evidence="5 6" id="KW-0472">Membrane</keyword>
<name>A0A518HTP7_9BACT</name>
<comment type="subcellular location">
    <subcellularLocation>
        <location evidence="1">Cell membrane</location>
        <topology evidence="1">Multi-pass membrane protein</topology>
    </subcellularLocation>
</comment>
<dbReference type="PANTHER" id="PTHR10010:SF46">
    <property type="entry name" value="SODIUM-DEPENDENT PHOSPHATE TRANSPORT PROTEIN 2B"/>
    <property type="match status" value="1"/>
</dbReference>
<sequence>MLLAEVTSDSLQIGPLLMGLLGGLALFLYGLEQMSESLKLIAGDGLKKLLATLTTNRFTAALAGSIVTAIVQSSSVTTVLVVGFISAGLMSLTQSMGIIMGANIGTTITAQLIAFKITHYSLLLVAIGFFTLFGTKNETVRHYGHLIMGFGLIFFGMQLMNDGTAPLRSYAPFVDMMHQMDDPLWAILLAAVFTALVQSSSATTGLVITLAGQGFISLEAGIALIFGANIGTCVTAGLASIGKPREAVRAALAHVLFNVAGVVIWFAFIPQLSQIVTWISPASPELSGLARVAAETPRQIANAHTVFNVANTVLLIGLTTPLAWLVTRLVPESLVSKVEPDHPKYLDPILLQTPSLAMDLVRMELGRLGAAALHMMRGALETVIHGSRQEIDALEELDDHVDALHGAIVTYLGRLSQEQLTDRQSDQLHDYLAVANYLESIGDMIESNLIQAGRERIVNHLTISEETEAILTALNTEVIRATERAIRSIVSGDVEIAREVSAMKATINALSGKAERHLSSRLAAKAPNRLAMYRLESEIMEYVKRMYYFAKRIAKVTMADQAEVAVPEQPEAVECGEAATRDRDREA</sequence>
<evidence type="ECO:0000259" key="7">
    <source>
        <dbReference type="Pfam" id="PF01895"/>
    </source>
</evidence>
<gene>
    <name evidence="8" type="ORF">Enr13x_40970</name>
</gene>
<dbReference type="Pfam" id="PF02690">
    <property type="entry name" value="Na_Pi_cotrans"/>
    <property type="match status" value="2"/>
</dbReference>
<feature type="transmembrane region" description="Helical" evidence="6">
    <location>
        <begin position="220"/>
        <end position="239"/>
    </location>
</feature>
<organism evidence="8 9">
    <name type="scientific">Stieleria neptunia</name>
    <dbReference type="NCBI Taxonomy" id="2527979"/>
    <lineage>
        <taxon>Bacteria</taxon>
        <taxon>Pseudomonadati</taxon>
        <taxon>Planctomycetota</taxon>
        <taxon>Planctomycetia</taxon>
        <taxon>Pirellulales</taxon>
        <taxon>Pirellulaceae</taxon>
        <taxon>Stieleria</taxon>
    </lineage>
</organism>
<evidence type="ECO:0000313" key="9">
    <source>
        <dbReference type="Proteomes" id="UP000319004"/>
    </source>
</evidence>
<dbReference type="NCBIfam" id="TIGR00704">
    <property type="entry name" value="NaPi_cotrn_rel"/>
    <property type="match status" value="1"/>
</dbReference>
<feature type="domain" description="PhoU" evidence="7">
    <location>
        <begin position="367"/>
        <end position="446"/>
    </location>
</feature>
<feature type="transmembrane region" description="Helical" evidence="6">
    <location>
        <begin position="12"/>
        <end position="29"/>
    </location>
</feature>
<dbReference type="PANTHER" id="PTHR10010">
    <property type="entry name" value="SOLUTE CARRIER FAMILY 34 SODIUM PHOSPHATE , MEMBER 2-RELATED"/>
    <property type="match status" value="1"/>
</dbReference>
<dbReference type="GO" id="GO:0005436">
    <property type="term" value="F:sodium:phosphate symporter activity"/>
    <property type="evidence" value="ECO:0007669"/>
    <property type="project" value="InterPro"/>
</dbReference>
<keyword evidence="4 6" id="KW-1133">Transmembrane helix</keyword>
<evidence type="ECO:0000256" key="6">
    <source>
        <dbReference type="SAM" id="Phobius"/>
    </source>
</evidence>
<dbReference type="Pfam" id="PF01895">
    <property type="entry name" value="PhoU"/>
    <property type="match status" value="1"/>
</dbReference>
<dbReference type="InterPro" id="IPR026022">
    <property type="entry name" value="PhoU_dom"/>
</dbReference>
<accession>A0A518HTP7</accession>
<feature type="transmembrane region" description="Helical" evidence="6">
    <location>
        <begin position="184"/>
        <end position="208"/>
    </location>
</feature>
<feature type="transmembrane region" description="Helical" evidence="6">
    <location>
        <begin position="145"/>
        <end position="163"/>
    </location>
</feature>
<keyword evidence="9" id="KW-1185">Reference proteome</keyword>
<evidence type="ECO:0000256" key="3">
    <source>
        <dbReference type="ARBA" id="ARBA00022692"/>
    </source>
</evidence>
<dbReference type="GO" id="GO:0005886">
    <property type="term" value="C:plasma membrane"/>
    <property type="evidence" value="ECO:0007669"/>
    <property type="project" value="UniProtKB-SubCell"/>
</dbReference>
<dbReference type="InterPro" id="IPR004633">
    <property type="entry name" value="NaPi_cotrn-rel/YqeW-like"/>
</dbReference>
<dbReference type="EMBL" id="CP037423">
    <property type="protein sequence ID" value="QDV44235.1"/>
    <property type="molecule type" value="Genomic_DNA"/>
</dbReference>
<dbReference type="SUPFAM" id="SSF109755">
    <property type="entry name" value="PhoU-like"/>
    <property type="match status" value="1"/>
</dbReference>
<evidence type="ECO:0000256" key="5">
    <source>
        <dbReference type="ARBA" id="ARBA00023136"/>
    </source>
</evidence>
<dbReference type="AlphaFoldDB" id="A0A518HTP7"/>
<feature type="transmembrane region" description="Helical" evidence="6">
    <location>
        <begin position="77"/>
        <end position="100"/>
    </location>
</feature>
<evidence type="ECO:0000256" key="4">
    <source>
        <dbReference type="ARBA" id="ARBA00022989"/>
    </source>
</evidence>
<keyword evidence="3 6" id="KW-0812">Transmembrane</keyword>
<dbReference type="Proteomes" id="UP000319004">
    <property type="component" value="Chromosome"/>
</dbReference>
<proteinExistence type="predicted"/>
<dbReference type="RefSeq" id="WP_197455201.1">
    <property type="nucleotide sequence ID" value="NZ_CP037423.1"/>
</dbReference>
<reference evidence="8 9" key="1">
    <citation type="submission" date="2019-03" db="EMBL/GenBank/DDBJ databases">
        <title>Deep-cultivation of Planctomycetes and their phenomic and genomic characterization uncovers novel biology.</title>
        <authorList>
            <person name="Wiegand S."/>
            <person name="Jogler M."/>
            <person name="Boedeker C."/>
            <person name="Pinto D."/>
            <person name="Vollmers J."/>
            <person name="Rivas-Marin E."/>
            <person name="Kohn T."/>
            <person name="Peeters S.H."/>
            <person name="Heuer A."/>
            <person name="Rast P."/>
            <person name="Oberbeckmann S."/>
            <person name="Bunk B."/>
            <person name="Jeske O."/>
            <person name="Meyerdierks A."/>
            <person name="Storesund J.E."/>
            <person name="Kallscheuer N."/>
            <person name="Luecker S."/>
            <person name="Lage O.M."/>
            <person name="Pohl T."/>
            <person name="Merkel B.J."/>
            <person name="Hornburger P."/>
            <person name="Mueller R.-W."/>
            <person name="Bruemmer F."/>
            <person name="Labrenz M."/>
            <person name="Spormann A.M."/>
            <person name="Op den Camp H."/>
            <person name="Overmann J."/>
            <person name="Amann R."/>
            <person name="Jetten M.S.M."/>
            <person name="Mascher T."/>
            <person name="Medema M.H."/>
            <person name="Devos D.P."/>
            <person name="Kaster A.-K."/>
            <person name="Ovreas L."/>
            <person name="Rohde M."/>
            <person name="Galperin M.Y."/>
            <person name="Jogler C."/>
        </authorList>
    </citation>
    <scope>NUCLEOTIDE SEQUENCE [LARGE SCALE GENOMIC DNA]</scope>
    <source>
        <strain evidence="8 9">Enr13</strain>
    </source>
</reference>
<feature type="transmembrane region" description="Helical" evidence="6">
    <location>
        <begin position="112"/>
        <end position="133"/>
    </location>
</feature>
<feature type="transmembrane region" description="Helical" evidence="6">
    <location>
        <begin position="306"/>
        <end position="326"/>
    </location>
</feature>